<evidence type="ECO:0000313" key="2">
    <source>
        <dbReference type="Proteomes" id="UP001181313"/>
    </source>
</evidence>
<evidence type="ECO:0000313" key="1">
    <source>
        <dbReference type="EMBL" id="MDT3728223.1"/>
    </source>
</evidence>
<accession>A0ABU3I5J2</accession>
<protein>
    <recommendedName>
        <fullName evidence="3">Transposase</fullName>
    </recommendedName>
</protein>
<comment type="caution">
    <text evidence="1">The sequence shown here is derived from an EMBL/GenBank/DDBJ whole genome shotgun (WGS) entry which is preliminary data.</text>
</comment>
<reference evidence="1" key="1">
    <citation type="submission" date="2024-05" db="EMBL/GenBank/DDBJ databases">
        <title>30 novel species of actinomycetes from the DSMZ collection.</title>
        <authorList>
            <person name="Nouioui I."/>
        </authorList>
    </citation>
    <scope>NUCLEOTIDE SEQUENCE</scope>
    <source>
        <strain evidence="1">DSM 41972</strain>
    </source>
</reference>
<proteinExistence type="predicted"/>
<sequence>MRGHRNPVEVVAIDGTRIPLPDTPANLSVFPKTKAGPNGPAGYPMLRLVTLVACGTRTLLDASFGTDATGERPTPVTGSG</sequence>
<dbReference type="EMBL" id="JAVSGH010000047">
    <property type="protein sequence ID" value="MDT3728223.1"/>
    <property type="molecule type" value="Genomic_DNA"/>
</dbReference>
<dbReference type="Proteomes" id="UP001181313">
    <property type="component" value="Unassembled WGS sequence"/>
</dbReference>
<dbReference type="RefSeq" id="WP_093545339.1">
    <property type="nucleotide sequence ID" value="NZ_JAVSGH010000047.1"/>
</dbReference>
<evidence type="ECO:0008006" key="3">
    <source>
        <dbReference type="Google" id="ProtNLM"/>
    </source>
</evidence>
<gene>
    <name evidence="1" type="ORF">ROS62_26430</name>
</gene>
<keyword evidence="2" id="KW-1185">Reference proteome</keyword>
<organism evidence="1 2">
    <name type="scientific">Streptomyces althioticus subsp. attaecolombicae</name>
    <dbReference type="NCBI Taxonomy" id="3075534"/>
    <lineage>
        <taxon>Bacteria</taxon>
        <taxon>Bacillati</taxon>
        <taxon>Actinomycetota</taxon>
        <taxon>Actinomycetes</taxon>
        <taxon>Kitasatosporales</taxon>
        <taxon>Streptomycetaceae</taxon>
        <taxon>Streptomyces</taxon>
        <taxon>Streptomyces althioticus group</taxon>
    </lineage>
</organism>
<name>A0ABU3I5J2_9ACTN</name>